<dbReference type="FunFam" id="3.20.20.70:FF:000037">
    <property type="entry name" value="Tryptophan synthase alpha chain"/>
    <property type="match status" value="1"/>
</dbReference>
<organism evidence="11 12">
    <name type="scientific">Amycolatopsis xylanica</name>
    <dbReference type="NCBI Taxonomy" id="589385"/>
    <lineage>
        <taxon>Bacteria</taxon>
        <taxon>Bacillati</taxon>
        <taxon>Actinomycetota</taxon>
        <taxon>Actinomycetes</taxon>
        <taxon>Pseudonocardiales</taxon>
        <taxon>Pseudonocardiaceae</taxon>
        <taxon>Amycolatopsis</taxon>
    </lineage>
</organism>
<dbReference type="Gene3D" id="3.20.20.70">
    <property type="entry name" value="Aldolase class I"/>
    <property type="match status" value="1"/>
</dbReference>
<dbReference type="OrthoDB" id="9804578at2"/>
<evidence type="ECO:0000256" key="9">
    <source>
        <dbReference type="HAMAP-Rule" id="MF_00131"/>
    </source>
</evidence>
<feature type="active site" description="Proton acceptor" evidence="9">
    <location>
        <position position="47"/>
    </location>
</feature>
<comment type="catalytic activity">
    <reaction evidence="8 9">
        <text>(1S,2R)-1-C-(indol-3-yl)glycerol 3-phosphate + L-serine = D-glyceraldehyde 3-phosphate + L-tryptophan + H2O</text>
        <dbReference type="Rhea" id="RHEA:10532"/>
        <dbReference type="ChEBI" id="CHEBI:15377"/>
        <dbReference type="ChEBI" id="CHEBI:33384"/>
        <dbReference type="ChEBI" id="CHEBI:57912"/>
        <dbReference type="ChEBI" id="CHEBI:58866"/>
        <dbReference type="ChEBI" id="CHEBI:59776"/>
        <dbReference type="EC" id="4.2.1.20"/>
    </reaction>
</comment>
<evidence type="ECO:0000313" key="12">
    <source>
        <dbReference type="Proteomes" id="UP000199515"/>
    </source>
</evidence>
<dbReference type="EMBL" id="FNON01000011">
    <property type="protein sequence ID" value="SDZ26255.1"/>
    <property type="molecule type" value="Genomic_DNA"/>
</dbReference>
<evidence type="ECO:0000256" key="7">
    <source>
        <dbReference type="ARBA" id="ARBA00023239"/>
    </source>
</evidence>
<dbReference type="Pfam" id="PF00290">
    <property type="entry name" value="Trp_syntA"/>
    <property type="match status" value="1"/>
</dbReference>
<dbReference type="STRING" id="589385.SAMN05421504_111161"/>
<evidence type="ECO:0000256" key="8">
    <source>
        <dbReference type="ARBA" id="ARBA00049047"/>
    </source>
</evidence>
<keyword evidence="6 9" id="KW-0057">Aromatic amino acid biosynthesis</keyword>
<protein>
    <recommendedName>
        <fullName evidence="9">Tryptophan synthase alpha chain</fullName>
        <ecNumber evidence="9">4.2.1.20</ecNumber>
    </recommendedName>
</protein>
<dbReference type="GO" id="GO:0004834">
    <property type="term" value="F:tryptophan synthase activity"/>
    <property type="evidence" value="ECO:0007669"/>
    <property type="project" value="UniProtKB-UniRule"/>
</dbReference>
<dbReference type="RefSeq" id="WP_091297955.1">
    <property type="nucleotide sequence ID" value="NZ_FNON01000011.1"/>
</dbReference>
<dbReference type="HAMAP" id="MF_00131">
    <property type="entry name" value="Trp_synth_alpha"/>
    <property type="match status" value="1"/>
</dbReference>
<dbReference type="EC" id="4.2.1.20" evidence="9"/>
<evidence type="ECO:0000256" key="1">
    <source>
        <dbReference type="ARBA" id="ARBA00003365"/>
    </source>
</evidence>
<dbReference type="InterPro" id="IPR013785">
    <property type="entry name" value="Aldolase_TIM"/>
</dbReference>
<accession>A0A1H3RLL9</accession>
<dbReference type="InterPro" id="IPR002028">
    <property type="entry name" value="Trp_synthase_suA"/>
</dbReference>
<dbReference type="SUPFAM" id="SSF51366">
    <property type="entry name" value="Ribulose-phoshate binding barrel"/>
    <property type="match status" value="1"/>
</dbReference>
<feature type="active site" description="Proton acceptor" evidence="9">
    <location>
        <position position="58"/>
    </location>
</feature>
<dbReference type="PANTHER" id="PTHR43406">
    <property type="entry name" value="TRYPTOPHAN SYNTHASE, ALPHA CHAIN"/>
    <property type="match status" value="1"/>
</dbReference>
<keyword evidence="12" id="KW-1185">Reference proteome</keyword>
<dbReference type="NCBIfam" id="TIGR00262">
    <property type="entry name" value="trpA"/>
    <property type="match status" value="1"/>
</dbReference>
<dbReference type="InterPro" id="IPR011060">
    <property type="entry name" value="RibuloseP-bd_barrel"/>
</dbReference>
<evidence type="ECO:0000256" key="2">
    <source>
        <dbReference type="ARBA" id="ARBA00004733"/>
    </source>
</evidence>
<evidence type="ECO:0000256" key="4">
    <source>
        <dbReference type="ARBA" id="ARBA00022605"/>
    </source>
</evidence>
<dbReference type="Proteomes" id="UP000199515">
    <property type="component" value="Unassembled WGS sequence"/>
</dbReference>
<evidence type="ECO:0000256" key="10">
    <source>
        <dbReference type="RuleBase" id="RU003662"/>
    </source>
</evidence>
<keyword evidence="7 9" id="KW-0456">Lyase</keyword>
<gene>
    <name evidence="9" type="primary">trpA</name>
    <name evidence="11" type="ORF">SAMN05421504_111161</name>
</gene>
<evidence type="ECO:0000313" key="11">
    <source>
        <dbReference type="EMBL" id="SDZ26255.1"/>
    </source>
</evidence>
<dbReference type="PANTHER" id="PTHR43406:SF1">
    <property type="entry name" value="TRYPTOPHAN SYNTHASE ALPHA CHAIN, CHLOROPLASTIC"/>
    <property type="match status" value="1"/>
</dbReference>
<comment type="subunit">
    <text evidence="3 9">Tetramer of two alpha and two beta chains.</text>
</comment>
<evidence type="ECO:0000256" key="6">
    <source>
        <dbReference type="ARBA" id="ARBA00023141"/>
    </source>
</evidence>
<comment type="pathway">
    <text evidence="2 9">Amino-acid biosynthesis; L-tryptophan biosynthesis; L-tryptophan from chorismate: step 5/5.</text>
</comment>
<comment type="function">
    <text evidence="1 9">The alpha subunit is responsible for the aldol cleavage of indoleglycerol phosphate to indole and glyceraldehyde 3-phosphate.</text>
</comment>
<name>A0A1H3RLL9_9PSEU</name>
<reference evidence="11 12" key="1">
    <citation type="submission" date="2016-10" db="EMBL/GenBank/DDBJ databases">
        <authorList>
            <person name="de Groot N.N."/>
        </authorList>
    </citation>
    <scope>NUCLEOTIDE SEQUENCE [LARGE SCALE GENOMIC DNA]</scope>
    <source>
        <strain evidence="11 12">CPCC 202699</strain>
    </source>
</reference>
<dbReference type="CDD" id="cd04724">
    <property type="entry name" value="Tryptophan_synthase_alpha"/>
    <property type="match status" value="1"/>
</dbReference>
<dbReference type="GO" id="GO:0005829">
    <property type="term" value="C:cytosol"/>
    <property type="evidence" value="ECO:0007669"/>
    <property type="project" value="TreeGrafter"/>
</dbReference>
<sequence length="260" mass="27522">MNALETRTRETRQKGRKLLAPYVTGGITDDWTDYLRAYQDAGADLIEIGLPFSDPTLDGPTVQQASDRALSRGTTVDGILADLAKLDPAVPLVTMTYANLVLRNGADSFCAALREAGVSGLIVPDMPVDEVAPLSEAAARHGIDLVLLAAPSTTPDRLRVIAGHSRGFVYAVSLMGTTGEKRDLPESGRALARSLTELTDLPVLVGFGVSRPDHAAEAARYADGVIVGSALMRKVLDGGRAEDLRAELADMRTALDAIAD</sequence>
<proteinExistence type="inferred from homology"/>
<dbReference type="UniPathway" id="UPA00035">
    <property type="reaction ID" value="UER00044"/>
</dbReference>
<comment type="similarity">
    <text evidence="9 10">Belongs to the TrpA family.</text>
</comment>
<dbReference type="AlphaFoldDB" id="A0A1H3RLL9"/>
<evidence type="ECO:0000256" key="5">
    <source>
        <dbReference type="ARBA" id="ARBA00022822"/>
    </source>
</evidence>
<evidence type="ECO:0000256" key="3">
    <source>
        <dbReference type="ARBA" id="ARBA00011270"/>
    </source>
</evidence>
<keyword evidence="5 9" id="KW-0822">Tryptophan biosynthesis</keyword>
<keyword evidence="4 9" id="KW-0028">Amino-acid biosynthesis</keyword>